<sequence length="163" mass="18201">MYNMTEDIDDPVSPNFQKVTLRNFTFDFCPKSYKWKLCTSQWGQTGILEAQKVDILTAKDVKGPAPRFITISPKLMQGTHATHIPLRAVETRSGSGTGNEETARFLRDEVKHLDCMIQSSLARKLELEARLKSLTGKDDPAASESEAEADGKLYGYMSINTNP</sequence>
<organism evidence="2 3">
    <name type="scientific">Lithospermum erythrorhizon</name>
    <name type="common">Purple gromwell</name>
    <name type="synonym">Lithospermum officinale var. erythrorhizon</name>
    <dbReference type="NCBI Taxonomy" id="34254"/>
    <lineage>
        <taxon>Eukaryota</taxon>
        <taxon>Viridiplantae</taxon>
        <taxon>Streptophyta</taxon>
        <taxon>Embryophyta</taxon>
        <taxon>Tracheophyta</taxon>
        <taxon>Spermatophyta</taxon>
        <taxon>Magnoliopsida</taxon>
        <taxon>eudicotyledons</taxon>
        <taxon>Gunneridae</taxon>
        <taxon>Pentapetalae</taxon>
        <taxon>asterids</taxon>
        <taxon>lamiids</taxon>
        <taxon>Boraginales</taxon>
        <taxon>Boraginaceae</taxon>
        <taxon>Boraginoideae</taxon>
        <taxon>Lithospermeae</taxon>
        <taxon>Lithospermum</taxon>
    </lineage>
</organism>
<dbReference type="Proteomes" id="UP001454036">
    <property type="component" value="Unassembled WGS sequence"/>
</dbReference>
<dbReference type="AlphaFoldDB" id="A0AAV3R2T5"/>
<accession>A0AAV3R2T5</accession>
<keyword evidence="3" id="KW-1185">Reference proteome</keyword>
<comment type="caution">
    <text evidence="2">The sequence shown here is derived from an EMBL/GenBank/DDBJ whole genome shotgun (WGS) entry which is preliminary data.</text>
</comment>
<evidence type="ECO:0000313" key="3">
    <source>
        <dbReference type="Proteomes" id="UP001454036"/>
    </source>
</evidence>
<evidence type="ECO:0000313" key="2">
    <source>
        <dbReference type="EMBL" id="GAA0169307.1"/>
    </source>
</evidence>
<name>A0AAV3R2T5_LITER</name>
<gene>
    <name evidence="2" type="ORF">LIER_23825</name>
</gene>
<proteinExistence type="predicted"/>
<evidence type="ECO:0000256" key="1">
    <source>
        <dbReference type="SAM" id="MobiDB-lite"/>
    </source>
</evidence>
<dbReference type="EMBL" id="BAABME010006794">
    <property type="protein sequence ID" value="GAA0169307.1"/>
    <property type="molecule type" value="Genomic_DNA"/>
</dbReference>
<protein>
    <submittedName>
        <fullName evidence="2">Uncharacterized protein</fullName>
    </submittedName>
</protein>
<feature type="region of interest" description="Disordered" evidence="1">
    <location>
        <begin position="135"/>
        <end position="163"/>
    </location>
</feature>
<reference evidence="2 3" key="1">
    <citation type="submission" date="2024-01" db="EMBL/GenBank/DDBJ databases">
        <title>The complete chloroplast genome sequence of Lithospermum erythrorhizon: insights into the phylogenetic relationship among Boraginaceae species and the maternal lineages of purple gromwells.</title>
        <authorList>
            <person name="Okada T."/>
            <person name="Watanabe K."/>
        </authorList>
    </citation>
    <scope>NUCLEOTIDE SEQUENCE [LARGE SCALE GENOMIC DNA]</scope>
</reference>